<name>A0ACC3DZR5_9PEZI</name>
<dbReference type="Proteomes" id="UP001186974">
    <property type="component" value="Unassembled WGS sequence"/>
</dbReference>
<organism evidence="1 2">
    <name type="scientific">Coniosporium uncinatum</name>
    <dbReference type="NCBI Taxonomy" id="93489"/>
    <lineage>
        <taxon>Eukaryota</taxon>
        <taxon>Fungi</taxon>
        <taxon>Dikarya</taxon>
        <taxon>Ascomycota</taxon>
        <taxon>Pezizomycotina</taxon>
        <taxon>Dothideomycetes</taxon>
        <taxon>Dothideomycetes incertae sedis</taxon>
        <taxon>Coniosporium</taxon>
    </lineage>
</organism>
<gene>
    <name evidence="1" type="ORF">LTS18_013080</name>
</gene>
<evidence type="ECO:0000313" key="1">
    <source>
        <dbReference type="EMBL" id="KAK3082196.1"/>
    </source>
</evidence>
<evidence type="ECO:0000313" key="2">
    <source>
        <dbReference type="Proteomes" id="UP001186974"/>
    </source>
</evidence>
<sequence length="307" mass="34279">MPDIVDDKSEQCIRFLLDCLDAHRKQHAGDDAPPPPFFLGLNGVQGSGKSTLVSLLKNKLESEPHNLSTAILSIDDFYLPHSAQQALAASHPQNPLVQHRGQPSTHDISLLKSTFNSLKTRHPVALPCYDKSAFAGQGDRTPETTWTRVNGPDQRSIDIIIFEGWCVGFRSLSAVQLESKWSAAVGANMKPAYAGRLGKLELESVTLVNEALRQYDEVTDMLDAFVLIDAEDTQYVYAWRLEQEAALRRERGSGMTDEQVVSFVNGYYPAYELYTEALRRGIFPGVEGRQLVFELGKDRRVKDVKKI</sequence>
<comment type="caution">
    <text evidence="1">The sequence shown here is derived from an EMBL/GenBank/DDBJ whole genome shotgun (WGS) entry which is preliminary data.</text>
</comment>
<proteinExistence type="predicted"/>
<reference evidence="1" key="1">
    <citation type="submission" date="2024-09" db="EMBL/GenBank/DDBJ databases">
        <title>Black Yeasts Isolated from many extreme environments.</title>
        <authorList>
            <person name="Coleine C."/>
            <person name="Stajich J.E."/>
            <person name="Selbmann L."/>
        </authorList>
    </citation>
    <scope>NUCLEOTIDE SEQUENCE</scope>
    <source>
        <strain evidence="1">CCFEE 5737</strain>
    </source>
</reference>
<dbReference type="EMBL" id="JAWDJW010000004">
    <property type="protein sequence ID" value="KAK3082196.1"/>
    <property type="molecule type" value="Genomic_DNA"/>
</dbReference>
<keyword evidence="2" id="KW-1185">Reference proteome</keyword>
<protein>
    <submittedName>
        <fullName evidence="1">Uncharacterized protein</fullName>
    </submittedName>
</protein>
<accession>A0ACC3DZR5</accession>